<protein>
    <recommendedName>
        <fullName evidence="11">Potassium channel domain-containing protein</fullName>
    </recommendedName>
</protein>
<feature type="transmembrane region" description="Helical" evidence="10">
    <location>
        <begin position="135"/>
        <end position="156"/>
    </location>
</feature>
<comment type="caution">
    <text evidence="12">The sequence shown here is derived from an EMBL/GenBank/DDBJ whole genome shotgun (WGS) entry which is preliminary data.</text>
</comment>
<proteinExistence type="inferred from homology"/>
<evidence type="ECO:0000256" key="8">
    <source>
        <dbReference type="RuleBase" id="RU003857"/>
    </source>
</evidence>
<dbReference type="OMA" id="SWKVLTC"/>
<feature type="compositionally biased region" description="Polar residues" evidence="9">
    <location>
        <begin position="351"/>
        <end position="363"/>
    </location>
</feature>
<gene>
    <name evidence="12" type="ORF">RDWZM_008597</name>
</gene>
<evidence type="ECO:0000256" key="3">
    <source>
        <dbReference type="ARBA" id="ARBA00022692"/>
    </source>
</evidence>
<reference evidence="12" key="1">
    <citation type="submission" date="2022-12" db="EMBL/GenBank/DDBJ databases">
        <title>Genome assemblies of Blomia tropicalis.</title>
        <authorList>
            <person name="Cui Y."/>
        </authorList>
    </citation>
    <scope>NUCLEOTIDE SEQUENCE</scope>
    <source>
        <tissue evidence="12">Adult mites</tissue>
    </source>
</reference>
<keyword evidence="4 10" id="KW-1133">Transmembrane helix</keyword>
<feature type="transmembrane region" description="Helical" evidence="10">
    <location>
        <begin position="162"/>
        <end position="182"/>
    </location>
</feature>
<feature type="transmembrane region" description="Helical" evidence="10">
    <location>
        <begin position="561"/>
        <end position="581"/>
    </location>
</feature>
<evidence type="ECO:0000256" key="4">
    <source>
        <dbReference type="ARBA" id="ARBA00022989"/>
    </source>
</evidence>
<evidence type="ECO:0000256" key="5">
    <source>
        <dbReference type="ARBA" id="ARBA00023065"/>
    </source>
</evidence>
<dbReference type="GO" id="GO:0030322">
    <property type="term" value="P:stabilization of membrane potential"/>
    <property type="evidence" value="ECO:0007669"/>
    <property type="project" value="TreeGrafter"/>
</dbReference>
<feature type="compositionally biased region" description="Low complexity" evidence="9">
    <location>
        <begin position="364"/>
        <end position="380"/>
    </location>
</feature>
<feature type="transmembrane region" description="Helical" evidence="10">
    <location>
        <begin position="37"/>
        <end position="60"/>
    </location>
</feature>
<keyword evidence="3 8" id="KW-0812">Transmembrane</keyword>
<evidence type="ECO:0000259" key="11">
    <source>
        <dbReference type="Pfam" id="PF07885"/>
    </source>
</evidence>
<dbReference type="InterPro" id="IPR003280">
    <property type="entry name" value="2pore_dom_K_chnl"/>
</dbReference>
<feature type="compositionally biased region" description="Polar residues" evidence="9">
    <location>
        <begin position="473"/>
        <end position="482"/>
    </location>
</feature>
<keyword evidence="13" id="KW-1185">Reference proteome</keyword>
<evidence type="ECO:0000256" key="2">
    <source>
        <dbReference type="ARBA" id="ARBA00022448"/>
    </source>
</evidence>
<keyword evidence="7 8" id="KW-0407">Ion channel</keyword>
<evidence type="ECO:0000313" key="12">
    <source>
        <dbReference type="EMBL" id="KAJ6217440.1"/>
    </source>
</evidence>
<evidence type="ECO:0000256" key="6">
    <source>
        <dbReference type="ARBA" id="ARBA00023136"/>
    </source>
</evidence>
<dbReference type="SUPFAM" id="SSF81324">
    <property type="entry name" value="Voltage-gated potassium channels"/>
    <property type="match status" value="2"/>
</dbReference>
<feature type="domain" description="Potassium channel" evidence="11">
    <location>
        <begin position="131"/>
        <end position="189"/>
    </location>
</feature>
<comment type="subcellular location">
    <subcellularLocation>
        <location evidence="1">Membrane</location>
        <topology evidence="1">Multi-pass membrane protein</topology>
    </subcellularLocation>
</comment>
<feature type="transmembrane region" description="Helical" evidence="10">
    <location>
        <begin position="624"/>
        <end position="647"/>
    </location>
</feature>
<evidence type="ECO:0000256" key="9">
    <source>
        <dbReference type="SAM" id="MobiDB-lite"/>
    </source>
</evidence>
<comment type="similarity">
    <text evidence="8">Belongs to the two pore domain potassium channel (TC 1.A.1.8) family.</text>
</comment>
<keyword evidence="5 8" id="KW-0406">Ion transport</keyword>
<dbReference type="EMBL" id="JAPWDV010000003">
    <property type="protein sequence ID" value="KAJ6217440.1"/>
    <property type="molecule type" value="Genomic_DNA"/>
</dbReference>
<dbReference type="Pfam" id="PF07885">
    <property type="entry name" value="Ion_trans_2"/>
    <property type="match status" value="2"/>
</dbReference>
<evidence type="ECO:0000313" key="13">
    <source>
        <dbReference type="Proteomes" id="UP001142055"/>
    </source>
</evidence>
<dbReference type="Gene3D" id="1.10.287.70">
    <property type="match status" value="2"/>
</dbReference>
<dbReference type="GO" id="GO:0022841">
    <property type="term" value="F:potassium ion leak channel activity"/>
    <property type="evidence" value="ECO:0007669"/>
    <property type="project" value="TreeGrafter"/>
</dbReference>
<dbReference type="PRINTS" id="PR01333">
    <property type="entry name" value="2POREKCHANEL"/>
</dbReference>
<name>A0A9Q0M1A9_BLOTA</name>
<dbReference type="OrthoDB" id="297496at2759"/>
<dbReference type="InterPro" id="IPR013099">
    <property type="entry name" value="K_chnl_dom"/>
</dbReference>
<accession>A0A9Q0M1A9</accession>
<organism evidence="12 13">
    <name type="scientific">Blomia tropicalis</name>
    <name type="common">Mite</name>
    <dbReference type="NCBI Taxonomy" id="40697"/>
    <lineage>
        <taxon>Eukaryota</taxon>
        <taxon>Metazoa</taxon>
        <taxon>Ecdysozoa</taxon>
        <taxon>Arthropoda</taxon>
        <taxon>Chelicerata</taxon>
        <taxon>Arachnida</taxon>
        <taxon>Acari</taxon>
        <taxon>Acariformes</taxon>
        <taxon>Sarcoptiformes</taxon>
        <taxon>Astigmata</taxon>
        <taxon>Glycyphagoidea</taxon>
        <taxon>Echimyopodidae</taxon>
        <taxon>Blomia</taxon>
    </lineage>
</organism>
<feature type="domain" description="Potassium channel" evidence="11">
    <location>
        <begin position="569"/>
        <end position="650"/>
    </location>
</feature>
<dbReference type="Proteomes" id="UP001142055">
    <property type="component" value="Chromosome 3"/>
</dbReference>
<keyword evidence="6 10" id="KW-0472">Membrane</keyword>
<keyword evidence="2 8" id="KW-0813">Transport</keyword>
<evidence type="ECO:0000256" key="7">
    <source>
        <dbReference type="ARBA" id="ARBA00023303"/>
    </source>
</evidence>
<dbReference type="PANTHER" id="PTHR11003">
    <property type="entry name" value="POTASSIUM CHANNEL, SUBFAMILY K"/>
    <property type="match status" value="1"/>
</dbReference>
<dbReference type="GO" id="GO:0005886">
    <property type="term" value="C:plasma membrane"/>
    <property type="evidence" value="ECO:0007669"/>
    <property type="project" value="TreeGrafter"/>
</dbReference>
<feature type="region of interest" description="Disordered" evidence="9">
    <location>
        <begin position="437"/>
        <end position="504"/>
    </location>
</feature>
<evidence type="ECO:0000256" key="10">
    <source>
        <dbReference type="SAM" id="Phobius"/>
    </source>
</evidence>
<feature type="compositionally biased region" description="Polar residues" evidence="9">
    <location>
        <begin position="441"/>
        <end position="464"/>
    </location>
</feature>
<dbReference type="GO" id="GO:0015271">
    <property type="term" value="F:outward rectifier potassium channel activity"/>
    <property type="evidence" value="ECO:0007669"/>
    <property type="project" value="TreeGrafter"/>
</dbReference>
<dbReference type="PANTHER" id="PTHR11003:SF334">
    <property type="entry name" value="FI03418P"/>
    <property type="match status" value="1"/>
</dbReference>
<sequence length="673" mass="75297">MTSSRSSHNHSRSGQNSPITRCGKCCYYCRQVATFLFSHIGLCTLLLGYALVGAFTFQAIESRHEQEQRMDMIQARNSMILELSNMTNHSQILHRESWIQNATEILAKFEKKFLHAVKYKGYDGSDELSKTTSQWSFSGALLYSIIVITTIGYGNVAPRTDIGKIVTILYAIIGIPLMLFCLSKIGHAMAHSFKFIYWKCCCFLCVKPKKIQRRQRRRRRMIRQQRQRAMMVLSQQPSSTPLNNNGEIPLITPTSMLENHQLHRTFSNRSNHFSLFDSFKNNGQIVESPSSSSTQQTTPANTPSGDVANSSTVFFNSNNSNISTNEKRPKKSNLSRSHSARTYQEGAIVSFGTQTSNSGVENATTTTITNTSSNGTTGSTHEPTKTERVSMSAIICNKYASLSDEYIDAYRARFIADQIANAQNQQQLSNSIRLRLPPRRTPSQVRFVQQERPNLTVSSPSPDNEQIPPPSYLSGTEQSNQLDNDEALPSPPPPSSQTLPPFQSNYYHEPEEVLSSIYELEQNRFSGKHIPSYQYGPLNKSDIDSDLDSDSSDDDITEKNIPITVCLTLVVGYICGGALFFSTSEEWSFLDASYFCFVTLSTIGFGDLVPGRTVLATTPEEGQMTLAICALYLLFGMALLAMSLNLVKEKVLEMVRIIGERIGILVNDDDDYY</sequence>
<feature type="compositionally biased region" description="Low complexity" evidence="9">
    <location>
        <begin position="288"/>
        <end position="324"/>
    </location>
</feature>
<feature type="region of interest" description="Disordered" evidence="9">
    <location>
        <begin position="284"/>
        <end position="387"/>
    </location>
</feature>
<evidence type="ECO:0000256" key="1">
    <source>
        <dbReference type="ARBA" id="ARBA00004141"/>
    </source>
</evidence>
<dbReference type="AlphaFoldDB" id="A0A9Q0M1A9"/>